<protein>
    <recommendedName>
        <fullName evidence="4">Lipoprotein with Yx(FWY)xxD motif</fullName>
    </recommendedName>
</protein>
<gene>
    <name evidence="2" type="ORF">HY834_15850</name>
</gene>
<dbReference type="Pfam" id="PF03640">
    <property type="entry name" value="Lipoprotein_15"/>
    <property type="match status" value="2"/>
</dbReference>
<dbReference type="InterPro" id="IPR014558">
    <property type="entry name" value="UCP029720"/>
</dbReference>
<feature type="signal peptide" evidence="1">
    <location>
        <begin position="1"/>
        <end position="23"/>
    </location>
</feature>
<evidence type="ECO:0008006" key="4">
    <source>
        <dbReference type="Google" id="ProtNLM"/>
    </source>
</evidence>
<dbReference type="AlphaFoldDB" id="A0A933L6H3"/>
<evidence type="ECO:0000313" key="3">
    <source>
        <dbReference type="Proteomes" id="UP000782610"/>
    </source>
</evidence>
<dbReference type="GO" id="GO:0043448">
    <property type="term" value="P:alkane catabolic process"/>
    <property type="evidence" value="ECO:0007669"/>
    <property type="project" value="TreeGrafter"/>
</dbReference>
<name>A0A933L6H3_9HYPH</name>
<reference evidence="2" key="1">
    <citation type="submission" date="2020-07" db="EMBL/GenBank/DDBJ databases">
        <title>Huge and variable diversity of episymbiotic CPR bacteria and DPANN archaea in groundwater ecosystems.</title>
        <authorList>
            <person name="He C.Y."/>
            <person name="Keren R."/>
            <person name="Whittaker M."/>
            <person name="Farag I.F."/>
            <person name="Doudna J."/>
            <person name="Cate J.H.D."/>
            <person name="Banfield J.F."/>
        </authorList>
    </citation>
    <scope>NUCLEOTIDE SEQUENCE</scope>
    <source>
        <strain evidence="2">NC_groundwater_1586_Pr3_B-0.1um_66_15</strain>
    </source>
</reference>
<evidence type="ECO:0000313" key="2">
    <source>
        <dbReference type="EMBL" id="MBI4923215.1"/>
    </source>
</evidence>
<dbReference type="PIRSF" id="PIRSF029720">
    <property type="entry name" value="UCP029720"/>
    <property type="match status" value="1"/>
</dbReference>
<sequence length="134" mass="14182">MKLSTLLLGAAAIGLLSTSLTFADDYLGGAVKSATVGGKEILTDSKGMTLYIWDKDAVGVSNCYDKCAVNWPPLLVDAGTAVEGDFSLVDRTDSDKMIVAYKGWPLYLWIKDTKPGDTTGDGVGGTWHTAVEAM</sequence>
<dbReference type="PANTHER" id="PTHR39335:SF1">
    <property type="entry name" value="BLL4220 PROTEIN"/>
    <property type="match status" value="1"/>
</dbReference>
<dbReference type="Proteomes" id="UP000782610">
    <property type="component" value="Unassembled WGS sequence"/>
</dbReference>
<organism evidence="2 3">
    <name type="scientific">Devosia nanyangense</name>
    <dbReference type="NCBI Taxonomy" id="1228055"/>
    <lineage>
        <taxon>Bacteria</taxon>
        <taxon>Pseudomonadati</taxon>
        <taxon>Pseudomonadota</taxon>
        <taxon>Alphaproteobacteria</taxon>
        <taxon>Hyphomicrobiales</taxon>
        <taxon>Devosiaceae</taxon>
        <taxon>Devosia</taxon>
    </lineage>
</organism>
<proteinExistence type="predicted"/>
<accession>A0A933L6H3</accession>
<comment type="caution">
    <text evidence="2">The sequence shown here is derived from an EMBL/GenBank/DDBJ whole genome shotgun (WGS) entry which is preliminary data.</text>
</comment>
<dbReference type="EMBL" id="JACRAF010000048">
    <property type="protein sequence ID" value="MBI4923215.1"/>
    <property type="molecule type" value="Genomic_DNA"/>
</dbReference>
<evidence type="ECO:0000256" key="1">
    <source>
        <dbReference type="SAM" id="SignalP"/>
    </source>
</evidence>
<feature type="chain" id="PRO_5037695983" description="Lipoprotein with Yx(FWY)xxD motif" evidence="1">
    <location>
        <begin position="24"/>
        <end position="134"/>
    </location>
</feature>
<dbReference type="InterPro" id="IPR005297">
    <property type="entry name" value="Lipoprotein_repeat"/>
</dbReference>
<dbReference type="PANTHER" id="PTHR39335">
    <property type="entry name" value="BLL4220 PROTEIN"/>
    <property type="match status" value="1"/>
</dbReference>
<keyword evidence="1" id="KW-0732">Signal</keyword>